<proteinExistence type="predicted"/>
<accession>A0A1X0QDJ1</accession>
<dbReference type="AlphaFoldDB" id="A0A1X0QDJ1"/>
<comment type="caution">
    <text evidence="1">The sequence shown here is derived from an EMBL/GenBank/DDBJ whole genome shotgun (WGS) entry which is preliminary data.</text>
</comment>
<dbReference type="Proteomes" id="UP000192356">
    <property type="component" value="Unassembled WGS sequence"/>
</dbReference>
<dbReference type="VEuPathDB" id="MicrosporidiaDB:A0H76_1871"/>
<name>A0A1X0QDJ1_9MICR</name>
<gene>
    <name evidence="1" type="ORF">HERIO_291</name>
</gene>
<dbReference type="VEuPathDB" id="MicrosporidiaDB:HERIO_291"/>
<evidence type="ECO:0000313" key="2">
    <source>
        <dbReference type="Proteomes" id="UP000192356"/>
    </source>
</evidence>
<evidence type="ECO:0000313" key="1">
    <source>
        <dbReference type="EMBL" id="ORD97827.1"/>
    </source>
</evidence>
<protein>
    <submittedName>
        <fullName evidence="1">Uncharacterized protein</fullName>
    </submittedName>
</protein>
<dbReference type="EMBL" id="LVKB01000008">
    <property type="protein sequence ID" value="ORD97827.1"/>
    <property type="molecule type" value="Genomic_DNA"/>
</dbReference>
<sequence>MLITLLKVKILRDRLDKGKYFYCKKVSNFEHYLKKMIAEMNLVSNKESNITNKKVYSIFKNGLPGV</sequence>
<keyword evidence="2" id="KW-1185">Reference proteome</keyword>
<reference evidence="1 2" key="1">
    <citation type="journal article" date="2017" name="Environ. Microbiol.">
        <title>Decay of the glycolytic pathway and adaptation to intranuclear parasitism within Enterocytozoonidae microsporidia.</title>
        <authorList>
            <person name="Wiredu Boakye D."/>
            <person name="Jaroenlak P."/>
            <person name="Prachumwat A."/>
            <person name="Williams T.A."/>
            <person name="Bateman K.S."/>
            <person name="Itsathitphaisarn O."/>
            <person name="Sritunyalucksana K."/>
            <person name="Paszkiewicz K.H."/>
            <person name="Moore K.A."/>
            <person name="Stentiford G.D."/>
            <person name="Williams B.A."/>
        </authorList>
    </citation>
    <scope>NUCLEOTIDE SEQUENCE [LARGE SCALE GENOMIC DNA]</scope>
    <source>
        <strain evidence="1 2">GB1</strain>
    </source>
</reference>
<organism evidence="1 2">
    <name type="scientific">Hepatospora eriocheir</name>
    <dbReference type="NCBI Taxonomy" id="1081669"/>
    <lineage>
        <taxon>Eukaryota</taxon>
        <taxon>Fungi</taxon>
        <taxon>Fungi incertae sedis</taxon>
        <taxon>Microsporidia</taxon>
        <taxon>Hepatosporidae</taxon>
        <taxon>Hepatospora</taxon>
    </lineage>
</organism>